<evidence type="ECO:0000256" key="1">
    <source>
        <dbReference type="SAM" id="SignalP"/>
    </source>
</evidence>
<proteinExistence type="predicted"/>
<organism evidence="2 3">
    <name type="scientific">Actinopolymorpha rutila</name>
    <dbReference type="NCBI Taxonomy" id="446787"/>
    <lineage>
        <taxon>Bacteria</taxon>
        <taxon>Bacillati</taxon>
        <taxon>Actinomycetota</taxon>
        <taxon>Actinomycetes</taxon>
        <taxon>Propionibacteriales</taxon>
        <taxon>Actinopolymorphaceae</taxon>
        <taxon>Actinopolymorpha</taxon>
    </lineage>
</organism>
<dbReference type="Proteomes" id="UP000579605">
    <property type="component" value="Unassembled WGS sequence"/>
</dbReference>
<dbReference type="EMBL" id="JACBZH010000001">
    <property type="protein sequence ID" value="NYH93291.1"/>
    <property type="molecule type" value="Genomic_DNA"/>
</dbReference>
<feature type="chain" id="PRO_5038341998" description="Lipoprotein" evidence="1">
    <location>
        <begin position="23"/>
        <end position="165"/>
    </location>
</feature>
<evidence type="ECO:0000313" key="2">
    <source>
        <dbReference type="EMBL" id="NYH93291.1"/>
    </source>
</evidence>
<comment type="caution">
    <text evidence="2">The sequence shown here is derived from an EMBL/GenBank/DDBJ whole genome shotgun (WGS) entry which is preliminary data.</text>
</comment>
<evidence type="ECO:0000313" key="3">
    <source>
        <dbReference type="Proteomes" id="UP000579605"/>
    </source>
</evidence>
<sequence length="165" mass="17821">MRWRLGLSTVAMAVLMAGCSVIDNGLAGISVDPQGHLFVVLAWCGPTPPDGATIYHDGGADGIEDASYDAPKLTGRSTSFRVDDPAGGWKLQGKAPKLQKNVTYSVYGWTRDNSYAVASADFRLSTAARITPGKVLLQDENEHDMQVTRRELHRMAHDGTWVSCG</sequence>
<name>A0A852ZJM5_9ACTN</name>
<feature type="signal peptide" evidence="1">
    <location>
        <begin position="1"/>
        <end position="22"/>
    </location>
</feature>
<dbReference type="RefSeq" id="WP_179790836.1">
    <property type="nucleotide sequence ID" value="NZ_BAAARR010000045.1"/>
</dbReference>
<protein>
    <recommendedName>
        <fullName evidence="4">Lipoprotein</fullName>
    </recommendedName>
</protein>
<accession>A0A852ZJM5</accession>
<gene>
    <name evidence="2" type="ORF">F4554_005929</name>
</gene>
<keyword evidence="1" id="KW-0732">Signal</keyword>
<reference evidence="2 3" key="1">
    <citation type="submission" date="2020-07" db="EMBL/GenBank/DDBJ databases">
        <title>Sequencing the genomes of 1000 actinobacteria strains.</title>
        <authorList>
            <person name="Klenk H.-P."/>
        </authorList>
    </citation>
    <scope>NUCLEOTIDE SEQUENCE [LARGE SCALE GENOMIC DNA]</scope>
    <source>
        <strain evidence="2 3">DSM 18448</strain>
    </source>
</reference>
<evidence type="ECO:0008006" key="4">
    <source>
        <dbReference type="Google" id="ProtNLM"/>
    </source>
</evidence>
<dbReference type="PROSITE" id="PS51257">
    <property type="entry name" value="PROKAR_LIPOPROTEIN"/>
    <property type="match status" value="1"/>
</dbReference>
<dbReference type="AlphaFoldDB" id="A0A852ZJM5"/>
<keyword evidence="3" id="KW-1185">Reference proteome</keyword>